<dbReference type="InterPro" id="IPR005227">
    <property type="entry name" value="YqgF"/>
</dbReference>
<protein>
    <recommendedName>
        <fullName evidence="3">YqgF/RNase H-like domain-containing protein</fullName>
    </recommendedName>
</protein>
<reference evidence="1" key="1">
    <citation type="journal article" date="2023" name="Plant J.">
        <title>Genome sequences and population genomics provide insights into the demographic history, inbreeding, and mutation load of two 'living fossil' tree species of Dipteronia.</title>
        <authorList>
            <person name="Feng Y."/>
            <person name="Comes H.P."/>
            <person name="Chen J."/>
            <person name="Zhu S."/>
            <person name="Lu R."/>
            <person name="Zhang X."/>
            <person name="Li P."/>
            <person name="Qiu J."/>
            <person name="Olsen K.M."/>
            <person name="Qiu Y."/>
        </authorList>
    </citation>
    <scope>NUCLEOTIDE SEQUENCE</scope>
    <source>
        <strain evidence="1">NBL</strain>
    </source>
</reference>
<keyword evidence="2" id="KW-1185">Reference proteome</keyword>
<dbReference type="PANTHER" id="PTHR33317:SF1">
    <property type="entry name" value="POLYNUCLEOTIDYL TRANSFERASE, RIBONUCLEASE H-LIKE SUPERFAMILY PROTEIN"/>
    <property type="match status" value="1"/>
</dbReference>
<dbReference type="InterPro" id="IPR012337">
    <property type="entry name" value="RNaseH-like_sf"/>
</dbReference>
<sequence>MQPSSPHDTVSQMKYLKPLDFYEEIFKDILIKKDLKPGRLLGLDVSDKYVSLAVSDWKNKTAVPLRALDRQENNLSSMLADIFQSLIPEHNIVGFVVGTRQSCPLNAEFVFKQNLEFIIENLAQPQFQPWQPCVQPQPQPILENLHHWDQPQPQPILDNLWDQPQPQPILENLHHWDQPQPQPKLENLWDQPLPQPILENLHQHQPQFQLEHQPQPQPRDFAKTIMEKCYAVCALQIQIKIFQRILNEYGLIFMAAY</sequence>
<dbReference type="InterPro" id="IPR037027">
    <property type="entry name" value="YqgF/RNaseH-like_dom_sf"/>
</dbReference>
<proteinExistence type="predicted"/>
<dbReference type="PANTHER" id="PTHR33317">
    <property type="entry name" value="POLYNUCLEOTIDYL TRANSFERASE, RIBONUCLEASE H-LIKE SUPERFAMILY PROTEIN"/>
    <property type="match status" value="1"/>
</dbReference>
<organism evidence="1 2">
    <name type="scientific">Dipteronia sinensis</name>
    <dbReference type="NCBI Taxonomy" id="43782"/>
    <lineage>
        <taxon>Eukaryota</taxon>
        <taxon>Viridiplantae</taxon>
        <taxon>Streptophyta</taxon>
        <taxon>Embryophyta</taxon>
        <taxon>Tracheophyta</taxon>
        <taxon>Spermatophyta</taxon>
        <taxon>Magnoliopsida</taxon>
        <taxon>eudicotyledons</taxon>
        <taxon>Gunneridae</taxon>
        <taxon>Pentapetalae</taxon>
        <taxon>rosids</taxon>
        <taxon>malvids</taxon>
        <taxon>Sapindales</taxon>
        <taxon>Sapindaceae</taxon>
        <taxon>Hippocastanoideae</taxon>
        <taxon>Acereae</taxon>
        <taxon>Dipteronia</taxon>
    </lineage>
</organism>
<dbReference type="AlphaFoldDB" id="A0AAE0AN97"/>
<accession>A0AAE0AN97</accession>
<evidence type="ECO:0008006" key="3">
    <source>
        <dbReference type="Google" id="ProtNLM"/>
    </source>
</evidence>
<dbReference type="Gene3D" id="3.30.420.140">
    <property type="entry name" value="YqgF/RNase H-like domain"/>
    <property type="match status" value="1"/>
</dbReference>
<name>A0AAE0AN97_9ROSI</name>
<evidence type="ECO:0000313" key="2">
    <source>
        <dbReference type="Proteomes" id="UP001281410"/>
    </source>
</evidence>
<dbReference type="SUPFAM" id="SSF53098">
    <property type="entry name" value="Ribonuclease H-like"/>
    <property type="match status" value="1"/>
</dbReference>
<gene>
    <name evidence="1" type="ORF">Dsin_014542</name>
</gene>
<dbReference type="EMBL" id="JANJYJ010000004">
    <property type="protein sequence ID" value="KAK3220572.1"/>
    <property type="molecule type" value="Genomic_DNA"/>
</dbReference>
<dbReference type="GO" id="GO:0000967">
    <property type="term" value="P:rRNA 5'-end processing"/>
    <property type="evidence" value="ECO:0007669"/>
    <property type="project" value="TreeGrafter"/>
</dbReference>
<dbReference type="Proteomes" id="UP001281410">
    <property type="component" value="Unassembled WGS sequence"/>
</dbReference>
<evidence type="ECO:0000313" key="1">
    <source>
        <dbReference type="EMBL" id="KAK3220572.1"/>
    </source>
</evidence>
<comment type="caution">
    <text evidence="1">The sequence shown here is derived from an EMBL/GenBank/DDBJ whole genome shotgun (WGS) entry which is preliminary data.</text>
</comment>